<evidence type="ECO:0000259" key="3">
    <source>
        <dbReference type="Pfam" id="PF17829"/>
    </source>
</evidence>
<evidence type="ECO:0000256" key="1">
    <source>
        <dbReference type="ARBA" id="ARBA00022801"/>
    </source>
</evidence>
<proteinExistence type="predicted"/>
<dbReference type="InterPro" id="IPR029018">
    <property type="entry name" value="Hex-like_dom2"/>
</dbReference>
<dbReference type="InterPro" id="IPR005154">
    <property type="entry name" value="Glyco_hydro_67_aGlcAse_N"/>
</dbReference>
<evidence type="ECO:0008006" key="6">
    <source>
        <dbReference type="Google" id="ProtNLM"/>
    </source>
</evidence>
<dbReference type="Gene3D" id="3.20.20.520">
    <property type="entry name" value="Glycosyl hydrolase family 115"/>
    <property type="match status" value="1"/>
</dbReference>
<dbReference type="GO" id="GO:0046559">
    <property type="term" value="F:alpha-glucuronidase activity"/>
    <property type="evidence" value="ECO:0007669"/>
    <property type="project" value="InterPro"/>
</dbReference>
<dbReference type="Proteomes" id="UP001320119">
    <property type="component" value="Chromosome"/>
</dbReference>
<dbReference type="Pfam" id="PF17829">
    <property type="entry name" value="GH115_C"/>
    <property type="match status" value="1"/>
</dbReference>
<dbReference type="InterPro" id="IPR041437">
    <property type="entry name" value="GH115_C"/>
</dbReference>
<dbReference type="InterPro" id="IPR042301">
    <property type="entry name" value="GH115_sf"/>
</dbReference>
<sequence length="973" mass="109313">MRNKNSNNRHTRFKVIQLMALSLMMLIAPFSFSLGGERYINFAPSSDFKLLADATSSLPIVVDANDEKGVLRAAGVLSSDLQKVLGVAGTVKNKVPEQAKNLILVGTLGHSRLVDDLVARKLIDVVGIRDQWDGYRIQQVVKPYEGVDSALVVVGANKRGSMYGIYDISEQMGVSPWYYWADVPVEAKDALYLKSGVSIQEIPKVKYRGIFLNDEAPALTNWVQENFGNYNHEFYDKVFELLLRLKANFLWPAMWNNAFGDDDPKNLALAHEYGIVMSTSHHEPMMRADKEWNRYGKGDWDYATNPENLYAFWQDGAKRNKPFESVYTMGMRGQEDTPMSEGENIELLEKIVKDQRKILAEVFGEDNVDKVPQVWCLYKEVQAYYEKGMRVPDDVILLWADDNWGNLRRLPTPEERGRSGGAGVYYHFDYVGGPRSYRWINTMPIAKVWQQMNLAYNYGADKIWIVNVGDLKPMEVPTEFFLRMAWDPERWDHKQMTAFTQQWAARDFGPEFSADIAELISVYTQHNGRRKPELMDTSTYSVLNYDEADRIATSLKEQVSKAEAIYKKLPESKKAAFFQLVLFPVKASATVTLLHIATAKNRLYAAQGRASANTFADQAKQYFEQDAKLEQEYHALNNGKWNHFMSQPHIGYTNWNNPEGDQMPMTYHYEPGNYAEMGIAVEGYEAGWPGDVSGHWPHKSSYVLDFDYFGEQQRALTIYNRGTKEFEYKAKASAPWVKLSHPSGAVNVEQAVAVTIDWAALPAGKHTAKIAIKGTGWQGASVYVEATKPSKKMLKKAKGFVESDGYVSIDAENFERAKSRKGIGWAAVDQLGRTGGAITLLPLSDQSFATASKAPYVEYPITLLTTGAVNVQVLANPILPFQPGKGVRYGVAIGSEKPKVIDITEPLMGMGKPWEEMVKDAIRVGSSEHIVKKAGPTKIRIYGLDPGLSIQKIIIDTGGLKPSYLGPLQSTKH</sequence>
<organism evidence="4 5">
    <name type="scientific">Marinagarivorans cellulosilyticus</name>
    <dbReference type="NCBI Taxonomy" id="2721545"/>
    <lineage>
        <taxon>Bacteria</taxon>
        <taxon>Pseudomonadati</taxon>
        <taxon>Pseudomonadota</taxon>
        <taxon>Gammaproteobacteria</taxon>
        <taxon>Cellvibrionales</taxon>
        <taxon>Cellvibrionaceae</taxon>
        <taxon>Marinagarivorans</taxon>
    </lineage>
</organism>
<dbReference type="KEGG" id="marq:MARGE09_P2487"/>
<feature type="domain" description="Alpha glucuronidase N-terminal" evidence="2">
    <location>
        <begin position="68"/>
        <end position="167"/>
    </location>
</feature>
<dbReference type="GO" id="GO:0045493">
    <property type="term" value="P:xylan catabolic process"/>
    <property type="evidence" value="ECO:0007669"/>
    <property type="project" value="InterPro"/>
</dbReference>
<dbReference type="SUPFAM" id="SSF55545">
    <property type="entry name" value="beta-N-acetylhexosaminidase-like domain"/>
    <property type="match status" value="1"/>
</dbReference>
<reference evidence="4 5" key="1">
    <citation type="journal article" date="2022" name="IScience">
        <title>An ultrasensitive nanofiber-based assay for enzymatic hydrolysis and deep-sea microbial degradation of cellulose.</title>
        <authorList>
            <person name="Tsudome M."/>
            <person name="Tachioka M."/>
            <person name="Miyazaki M."/>
            <person name="Uchimura K."/>
            <person name="Tsuda M."/>
            <person name="Takaki Y."/>
            <person name="Deguchi S."/>
        </authorList>
    </citation>
    <scope>NUCLEOTIDE SEQUENCE [LARGE SCALE GENOMIC DNA]</scope>
    <source>
        <strain evidence="4 5">GE09</strain>
    </source>
</reference>
<keyword evidence="1" id="KW-0378">Hydrolase</keyword>
<accession>A0AAN1WIL3</accession>
<dbReference type="AlphaFoldDB" id="A0AAN1WIL3"/>
<dbReference type="Pfam" id="PF15979">
    <property type="entry name" value="Glyco_hydro_115"/>
    <property type="match status" value="1"/>
</dbReference>
<dbReference type="Pfam" id="PF03648">
    <property type="entry name" value="Glyco_hydro_67N"/>
    <property type="match status" value="1"/>
</dbReference>
<feature type="domain" description="Gylcosyl hydrolase 115 C-terminal" evidence="3">
    <location>
        <begin position="799"/>
        <end position="967"/>
    </location>
</feature>
<dbReference type="Gene3D" id="1.20.58.2150">
    <property type="match status" value="1"/>
</dbReference>
<protein>
    <recommendedName>
        <fullName evidence="6">Glycosyl hydrolase</fullName>
    </recommendedName>
</protein>
<dbReference type="EMBL" id="AP023086">
    <property type="protein sequence ID" value="BCD98286.1"/>
    <property type="molecule type" value="Genomic_DNA"/>
</dbReference>
<dbReference type="PANTHER" id="PTHR37842:SF2">
    <property type="entry name" value="GYLCOSYL HYDROLASE 115 C-TERMINAL DOMAIN-CONTAINING PROTEIN"/>
    <property type="match status" value="1"/>
</dbReference>
<evidence type="ECO:0000313" key="4">
    <source>
        <dbReference type="EMBL" id="BCD98286.1"/>
    </source>
</evidence>
<dbReference type="Gene3D" id="3.30.379.10">
    <property type="entry name" value="Chitobiase/beta-hexosaminidase domain 2-like"/>
    <property type="match status" value="1"/>
</dbReference>
<name>A0AAN1WIL3_9GAMM</name>
<dbReference type="Gene3D" id="2.60.120.1620">
    <property type="match status" value="1"/>
</dbReference>
<dbReference type="InterPro" id="IPR031924">
    <property type="entry name" value="GH115"/>
</dbReference>
<dbReference type="RefSeq" id="WP_236982525.1">
    <property type="nucleotide sequence ID" value="NZ_AP023086.1"/>
</dbReference>
<gene>
    <name evidence="4" type="ORF">MARGE09_P2487</name>
</gene>
<evidence type="ECO:0000259" key="2">
    <source>
        <dbReference type="Pfam" id="PF03648"/>
    </source>
</evidence>
<evidence type="ECO:0000313" key="5">
    <source>
        <dbReference type="Proteomes" id="UP001320119"/>
    </source>
</evidence>
<keyword evidence="5" id="KW-1185">Reference proteome</keyword>
<dbReference type="PANTHER" id="PTHR37842">
    <property type="match status" value="1"/>
</dbReference>